<evidence type="ECO:0000259" key="1">
    <source>
        <dbReference type="Pfam" id="PF03781"/>
    </source>
</evidence>
<comment type="caution">
    <text evidence="2">The sequence shown here is derived from an EMBL/GenBank/DDBJ whole genome shotgun (WGS) entry which is preliminary data.</text>
</comment>
<dbReference type="Proteomes" id="UP001593833">
    <property type="component" value="Unassembled WGS sequence"/>
</dbReference>
<accession>A0ABV6YLE2</accession>
<dbReference type="PANTHER" id="PTHR23150:SF19">
    <property type="entry name" value="FORMYLGLYCINE-GENERATING ENZYME"/>
    <property type="match status" value="1"/>
</dbReference>
<dbReference type="PANTHER" id="PTHR23150">
    <property type="entry name" value="SULFATASE MODIFYING FACTOR 1, 2"/>
    <property type="match status" value="1"/>
</dbReference>
<evidence type="ECO:0000313" key="3">
    <source>
        <dbReference type="Proteomes" id="UP001593833"/>
    </source>
</evidence>
<keyword evidence="3" id="KW-1185">Reference proteome</keyword>
<dbReference type="Pfam" id="PF03781">
    <property type="entry name" value="FGE-sulfatase"/>
    <property type="match status" value="1"/>
</dbReference>
<protein>
    <submittedName>
        <fullName evidence="2">Formylglycine-generating enzyme family protein</fullName>
    </submittedName>
</protein>
<organism evidence="2 3">
    <name type="scientific">Eiseniibacteriota bacterium</name>
    <dbReference type="NCBI Taxonomy" id="2212470"/>
    <lineage>
        <taxon>Bacteria</taxon>
        <taxon>Candidatus Eiseniibacteriota</taxon>
    </lineage>
</organism>
<dbReference type="InterPro" id="IPR016187">
    <property type="entry name" value="CTDL_fold"/>
</dbReference>
<dbReference type="InterPro" id="IPR005532">
    <property type="entry name" value="SUMF_dom"/>
</dbReference>
<proteinExistence type="predicted"/>
<dbReference type="EMBL" id="JBHPKH010000085">
    <property type="protein sequence ID" value="MFC1573152.1"/>
    <property type="molecule type" value="Genomic_DNA"/>
</dbReference>
<reference evidence="2 3" key="1">
    <citation type="submission" date="2024-09" db="EMBL/GenBank/DDBJ databases">
        <authorList>
            <person name="D'Angelo T."/>
        </authorList>
    </citation>
    <scope>NUCLEOTIDE SEQUENCE [LARGE SCALE GENOMIC DNA]</scope>
    <source>
        <strain evidence="2">SAG AM-320-E07</strain>
    </source>
</reference>
<feature type="domain" description="Sulfatase-modifying factor enzyme-like" evidence="1">
    <location>
        <begin position="56"/>
        <end position="350"/>
    </location>
</feature>
<gene>
    <name evidence="2" type="ORF">ACFL6M_06090</name>
</gene>
<evidence type="ECO:0000313" key="2">
    <source>
        <dbReference type="EMBL" id="MFC1573152.1"/>
    </source>
</evidence>
<dbReference type="SUPFAM" id="SSF56436">
    <property type="entry name" value="C-type lectin-like"/>
    <property type="match status" value="1"/>
</dbReference>
<dbReference type="Gene3D" id="3.90.1580.10">
    <property type="entry name" value="paralog of FGE (formylglycine-generating enzyme)"/>
    <property type="match status" value="1"/>
</dbReference>
<dbReference type="InterPro" id="IPR051043">
    <property type="entry name" value="Sulfatase_Mod_Factor_Kinase"/>
</dbReference>
<sequence>MRNRIMVVLILVLGSGWAVCRGQDTADEWDMRVHSVDGAHFYALADVDSVTFHSRVIRVPAGHFVMGDGASYCGVDEHEVTLTRDFYLGRHPVTNKQFMKAVQWAFDNGYVTAAIESVQDNLDGSTERLLSMDHEACEIQFDASGVFYLRESPGSAQSAYPDGYNPADHPVKEVSWYGAVRYCDWLSMQADLQRAYEHAGIWTCNGGDPYGAEGYRLPTDAEWEYAAQYDDERISPWGFGPPNCDLANFYNGSTHCVGWTSTVGSYPEAPAGLGLWDMAGNIFEWCNDWWICDLGPYLVIDPTGPQTGTHRVARGGSWNTADTYMRCAWRENGYPGAGYNHDLMGFRIARTVGP</sequence>
<dbReference type="InterPro" id="IPR042095">
    <property type="entry name" value="SUMF_sf"/>
</dbReference>
<name>A0ABV6YLE2_UNCEI</name>